<dbReference type="AlphaFoldDB" id="A0A4P8VVI9"/>
<evidence type="ECO:0000256" key="1">
    <source>
        <dbReference type="ARBA" id="ARBA00004304"/>
    </source>
</evidence>
<evidence type="ECO:0000256" key="3">
    <source>
        <dbReference type="ARBA" id="ARBA00011291"/>
    </source>
</evidence>
<feature type="transmembrane region" description="Helical" evidence="15">
    <location>
        <begin position="12"/>
        <end position="32"/>
    </location>
</feature>
<evidence type="ECO:0000256" key="4">
    <source>
        <dbReference type="ARBA" id="ARBA00019651"/>
    </source>
</evidence>
<keyword evidence="10 15" id="KW-0406">Ion transport</keyword>
<evidence type="ECO:0000256" key="12">
    <source>
        <dbReference type="ARBA" id="ARBA00023136"/>
    </source>
</evidence>
<dbReference type="Pfam" id="PF05933">
    <property type="entry name" value="Fun_ATP-synt_8"/>
    <property type="match status" value="1"/>
</dbReference>
<dbReference type="PANTHER" id="PTHR36101:SF1">
    <property type="entry name" value="ATP SYNTHASE PROTEIN 8"/>
    <property type="match status" value="1"/>
</dbReference>
<comment type="function">
    <text evidence="14 15">Mitochondrial membrane ATP synthase (F(1)F(0) ATP synthase or Complex V) produces ATP from ADP in the presence of a proton gradient across the membrane which is generated by electron transport complexes of the respiratory chain. F-type ATPases consist of two structural domains, F(1) - containing the extramembraneous catalytic core and F(0) - containing the membrane proton channel, linked together by a central stalk and a peripheral stalk. During catalysis, ATP synthesis in the catalytic domain of F(1) is coupled via a rotary mechanism of the central stalk subunits to proton translocation. Part of the complex F(0) domain. Minor subunit located with subunit a in the membrane.</text>
</comment>
<name>A0A4P8VVI9_9PEZI</name>
<comment type="subunit">
    <text evidence="3 15">F-type ATPases have 2 components, CF(1) - the catalytic core - and CF(0) - the membrane proton channel.</text>
</comment>
<dbReference type="InterPro" id="IPR009230">
    <property type="entry name" value="ATP_synth_su8_fun"/>
</dbReference>
<geneLocation type="mitochondrion" evidence="16"/>
<evidence type="ECO:0000256" key="8">
    <source>
        <dbReference type="ARBA" id="ARBA00022781"/>
    </source>
</evidence>
<evidence type="ECO:0000256" key="2">
    <source>
        <dbReference type="ARBA" id="ARBA00008892"/>
    </source>
</evidence>
<evidence type="ECO:0000256" key="15">
    <source>
        <dbReference type="RuleBase" id="RU368038"/>
    </source>
</evidence>
<dbReference type="GO" id="GO:0045259">
    <property type="term" value="C:proton-transporting ATP synthase complex"/>
    <property type="evidence" value="ECO:0007669"/>
    <property type="project" value="UniProtKB-KW"/>
</dbReference>
<evidence type="ECO:0000256" key="5">
    <source>
        <dbReference type="ARBA" id="ARBA00022448"/>
    </source>
</evidence>
<dbReference type="GO" id="GO:0005743">
    <property type="term" value="C:mitochondrial inner membrane"/>
    <property type="evidence" value="ECO:0007669"/>
    <property type="project" value="UniProtKB-SubCell"/>
</dbReference>
<keyword evidence="7 15" id="KW-0812">Transmembrane</keyword>
<evidence type="ECO:0000256" key="11">
    <source>
        <dbReference type="ARBA" id="ARBA00023128"/>
    </source>
</evidence>
<keyword evidence="13 15" id="KW-0066">ATP synthesis</keyword>
<dbReference type="PANTHER" id="PTHR36101">
    <property type="entry name" value="ATP SYNTHASE PROTEIN 8"/>
    <property type="match status" value="1"/>
</dbReference>
<keyword evidence="5 15" id="KW-0813">Transport</keyword>
<evidence type="ECO:0000256" key="9">
    <source>
        <dbReference type="ARBA" id="ARBA00022989"/>
    </source>
</evidence>
<gene>
    <name evidence="16" type="primary">atp8</name>
</gene>
<keyword evidence="9 15" id="KW-1133">Transmembrane helix</keyword>
<keyword evidence="6 15" id="KW-0138">CF(0)</keyword>
<evidence type="ECO:0000256" key="6">
    <source>
        <dbReference type="ARBA" id="ARBA00022547"/>
    </source>
</evidence>
<proteinExistence type="inferred from homology"/>
<evidence type="ECO:0000313" key="16">
    <source>
        <dbReference type="EMBL" id="QCS25155.1"/>
    </source>
</evidence>
<keyword evidence="12 15" id="KW-0472">Membrane</keyword>
<protein>
    <recommendedName>
        <fullName evidence="4 15">ATP synthase protein 8</fullName>
    </recommendedName>
</protein>
<evidence type="ECO:0000256" key="7">
    <source>
        <dbReference type="ARBA" id="ARBA00022692"/>
    </source>
</evidence>
<keyword evidence="8 15" id="KW-0375">Hydrogen ion transport</keyword>
<accession>A0A4P8VVI9</accession>
<keyword evidence="11 15" id="KW-0496">Mitochondrion</keyword>
<evidence type="ECO:0000256" key="13">
    <source>
        <dbReference type="ARBA" id="ARBA00023310"/>
    </source>
</evidence>
<evidence type="ECO:0000256" key="14">
    <source>
        <dbReference type="ARBA" id="ARBA00024864"/>
    </source>
</evidence>
<sequence length="48" mass="5724">MPQLVPFYFTNQITFVFAIMLVTLYFFSKYVLPSFVSLYSTRISINKF</sequence>
<organism evidence="16">
    <name type="scientific">Arthonia kermesina</name>
    <dbReference type="NCBI Taxonomy" id="2563723"/>
    <lineage>
        <taxon>Eukaryota</taxon>
        <taxon>Fungi</taxon>
        <taxon>Dikarya</taxon>
        <taxon>Ascomycota</taxon>
        <taxon>Pezizomycotina</taxon>
        <taxon>Arthoniomycetes</taxon>
        <taxon>Arthoniales</taxon>
        <taxon>Arthoniaceae</taxon>
        <taxon>Arthonia</taxon>
    </lineage>
</organism>
<reference evidence="16" key="1">
    <citation type="submission" date="2018-05" db="EMBL/GenBank/DDBJ databases">
        <title>The complete mitochondrial genome of the lichenized fungus Arthonia kermesina.</title>
        <authorList>
            <person name="Nadiadi A.Y."/>
            <person name="Bailey D.W."/>
            <person name="Keepers K.G."/>
            <person name="Pogoda C.S."/>
            <person name="Tripp E.A."/>
            <person name="Lendemer J.C."/>
            <person name="Kane N.C."/>
        </authorList>
    </citation>
    <scope>NUCLEOTIDE SEQUENCE</scope>
</reference>
<evidence type="ECO:0000256" key="10">
    <source>
        <dbReference type="ARBA" id="ARBA00023065"/>
    </source>
</evidence>
<comment type="subcellular location">
    <subcellularLocation>
        <location evidence="15">Mitochondrion inner membrane</location>
        <topology evidence="15">Single-pass membrane protein</topology>
    </subcellularLocation>
    <subcellularLocation>
        <location evidence="1">Mitochondrion membrane</location>
        <topology evidence="1">Single-pass membrane protein</topology>
    </subcellularLocation>
</comment>
<dbReference type="EMBL" id="MH308711">
    <property type="protein sequence ID" value="QCS25155.1"/>
    <property type="molecule type" value="Genomic_DNA"/>
</dbReference>
<dbReference type="GO" id="GO:0046933">
    <property type="term" value="F:proton-transporting ATP synthase activity, rotational mechanism"/>
    <property type="evidence" value="ECO:0007669"/>
    <property type="project" value="TreeGrafter"/>
</dbReference>
<comment type="similarity">
    <text evidence="2 15">Belongs to the ATPase protein 8 family.</text>
</comment>